<reference evidence="1 2" key="1">
    <citation type="journal article" date="2018" name="BMC Genomics">
        <title>Whole genome sequencing and function prediction of 133 gut anaerobes isolated from chicken caecum in pure cultures.</title>
        <authorList>
            <person name="Medvecky M."/>
            <person name="Cejkova D."/>
            <person name="Polansky O."/>
            <person name="Karasova D."/>
            <person name="Kubasova T."/>
            <person name="Cizek A."/>
            <person name="Rychlik I."/>
        </authorList>
    </citation>
    <scope>NUCLEOTIDE SEQUENCE [LARGE SCALE GENOMIC DNA]</scope>
    <source>
        <strain evidence="1 2">An13</strain>
    </source>
</reference>
<evidence type="ECO:0000313" key="2">
    <source>
        <dbReference type="Proteomes" id="UP000195305"/>
    </source>
</evidence>
<dbReference type="AlphaFoldDB" id="A0A1Y4SWB4"/>
<dbReference type="Proteomes" id="UP000195305">
    <property type="component" value="Unassembled WGS sequence"/>
</dbReference>
<organism evidence="1 2">
    <name type="scientific">Massilimicrobiota timonensis</name>
    <dbReference type="NCBI Taxonomy" id="1776392"/>
    <lineage>
        <taxon>Bacteria</taxon>
        <taxon>Bacillati</taxon>
        <taxon>Bacillota</taxon>
        <taxon>Erysipelotrichia</taxon>
        <taxon>Erysipelotrichales</taxon>
        <taxon>Erysipelotrichaceae</taxon>
        <taxon>Massilimicrobiota</taxon>
    </lineage>
</organism>
<keyword evidence="2" id="KW-1185">Reference proteome</keyword>
<evidence type="ECO:0000313" key="1">
    <source>
        <dbReference type="EMBL" id="OUQ34208.1"/>
    </source>
</evidence>
<proteinExistence type="predicted"/>
<accession>A0A1Y4SWB4</accession>
<sequence length="173" mass="20549">MNLSVELPQEVDQAVTECLETMIEPDEYLATFMPLHYDFATSAYHAFGYTEDDTYIKVYGYCVLFECNNETLKENKERKEKHIDMYSADFWEANYFIAYLKKDGQSKVTPEKIWIAQYPQTLTDILKKMPIRTWLYIFLDDPKGYMEKLSTKCAKQMYEYIDSHDIPESNEEK</sequence>
<protein>
    <submittedName>
        <fullName evidence="1">Uncharacterized protein</fullName>
    </submittedName>
</protein>
<gene>
    <name evidence="1" type="ORF">B5E75_07715</name>
</gene>
<name>A0A1Y4SWB4_9FIRM</name>
<comment type="caution">
    <text evidence="1">The sequence shown here is derived from an EMBL/GenBank/DDBJ whole genome shotgun (WGS) entry which is preliminary data.</text>
</comment>
<dbReference type="EMBL" id="NFLJ01000019">
    <property type="protein sequence ID" value="OUQ34208.1"/>
    <property type="molecule type" value="Genomic_DNA"/>
</dbReference>